<dbReference type="Proteomes" id="UP001221217">
    <property type="component" value="Unassembled WGS sequence"/>
</dbReference>
<reference evidence="1 2" key="1">
    <citation type="submission" date="2022-12" db="EMBL/GenBank/DDBJ databases">
        <title>Metagenome assembled genome from gulf of manar.</title>
        <authorList>
            <person name="Kohli P."/>
            <person name="Pk S."/>
            <person name="Venkata Ramana C."/>
            <person name="Sasikala C."/>
        </authorList>
    </citation>
    <scope>NUCLEOTIDE SEQUENCE [LARGE SCALE GENOMIC DNA]</scope>
    <source>
        <strain evidence="1">JB008</strain>
    </source>
</reference>
<evidence type="ECO:0000313" key="1">
    <source>
        <dbReference type="EMBL" id="MDC7227402.1"/>
    </source>
</evidence>
<sequence>MADEFFTCLGDPKRIEVMRLTVIRPWYSSELATHFGRDLLGLEHGAQCPSHAVFF</sequence>
<dbReference type="AlphaFoldDB" id="A0AAJ1MK84"/>
<dbReference type="EMBL" id="JAQQAL010000024">
    <property type="protein sequence ID" value="MDC7227402.1"/>
    <property type="molecule type" value="Genomic_DNA"/>
</dbReference>
<accession>A0AAJ1MK84</accession>
<protein>
    <submittedName>
        <fullName evidence="1">Uncharacterized protein</fullName>
    </submittedName>
</protein>
<gene>
    <name evidence="1" type="ORF">PQJ61_11625</name>
</gene>
<proteinExistence type="predicted"/>
<comment type="caution">
    <text evidence="1">The sequence shown here is derived from an EMBL/GenBank/DDBJ whole genome shotgun (WGS) entry which is preliminary data.</text>
</comment>
<organism evidence="1 2">
    <name type="scientific">Candidatus Thalassospirochaeta sargassi</name>
    <dbReference type="NCBI Taxonomy" id="3119039"/>
    <lineage>
        <taxon>Bacteria</taxon>
        <taxon>Pseudomonadati</taxon>
        <taxon>Spirochaetota</taxon>
        <taxon>Spirochaetia</taxon>
        <taxon>Spirochaetales</taxon>
        <taxon>Spirochaetaceae</taxon>
        <taxon>Candidatus Thalassospirochaeta</taxon>
    </lineage>
</organism>
<evidence type="ECO:0000313" key="2">
    <source>
        <dbReference type="Proteomes" id="UP001221217"/>
    </source>
</evidence>
<name>A0AAJ1MK84_9SPIO</name>